<reference evidence="1 2" key="1">
    <citation type="submission" date="2016-08" db="EMBL/GenBank/DDBJ databases">
        <authorList>
            <person name="Loux V."/>
            <person name="Rue O."/>
        </authorList>
    </citation>
    <scope>NUCLEOTIDE SEQUENCE [LARGE SCALE GENOMIC DNA]</scope>
    <source>
        <strain evidence="1 2">AFSSA_08CEB44bac</strain>
    </source>
</reference>
<evidence type="ECO:0000313" key="1">
    <source>
        <dbReference type="EMBL" id="SCM06431.1"/>
    </source>
</evidence>
<accession>A0AAX2CMU6</accession>
<evidence type="ECO:0000313" key="2">
    <source>
        <dbReference type="Proteomes" id="UP000242164"/>
    </source>
</evidence>
<sequence>MKFKSFSNDHMVTVNEGGKLLYHSLVANNTLKSEEIADPTH</sequence>
<protein>
    <submittedName>
        <fullName evidence="1">Uncharacterized protein</fullName>
    </submittedName>
</protein>
<proteinExistence type="predicted"/>
<dbReference type="AlphaFoldDB" id="A0AAX2CMU6"/>
<organism evidence="1 2">
    <name type="scientific">Bacillus cytotoxicus</name>
    <dbReference type="NCBI Taxonomy" id="580165"/>
    <lineage>
        <taxon>Bacteria</taxon>
        <taxon>Bacillati</taxon>
        <taxon>Bacillota</taxon>
        <taxon>Bacilli</taxon>
        <taxon>Bacillales</taxon>
        <taxon>Bacillaceae</taxon>
        <taxon>Bacillus</taxon>
        <taxon>Bacillus cereus group</taxon>
    </lineage>
</organism>
<gene>
    <name evidence="1" type="ORF">BCB44BAC_04240</name>
</gene>
<comment type="caution">
    <text evidence="1">The sequence shown here is derived from an EMBL/GenBank/DDBJ whole genome shotgun (WGS) entry which is preliminary data.</text>
</comment>
<name>A0AAX2CMU6_9BACI</name>
<dbReference type="Proteomes" id="UP000242164">
    <property type="component" value="Unassembled WGS sequence"/>
</dbReference>
<dbReference type="EMBL" id="FMIK01000063">
    <property type="protein sequence ID" value="SCM06431.1"/>
    <property type="molecule type" value="Genomic_DNA"/>
</dbReference>